<reference evidence="1 2" key="1">
    <citation type="submission" date="2021-08" db="EMBL/GenBank/DDBJ databases">
        <title>Draft Genome Sequence of Phanerochaete sordida strain YK-624.</title>
        <authorList>
            <person name="Mori T."/>
            <person name="Dohra H."/>
            <person name="Suzuki T."/>
            <person name="Kawagishi H."/>
            <person name="Hirai H."/>
        </authorList>
    </citation>
    <scope>NUCLEOTIDE SEQUENCE [LARGE SCALE GENOMIC DNA]</scope>
    <source>
        <strain evidence="1 2">YK-624</strain>
    </source>
</reference>
<dbReference type="OrthoDB" id="2748701at2759"/>
<accession>A0A9P3LL95</accession>
<protein>
    <submittedName>
        <fullName evidence="1">Uncharacterized protein</fullName>
    </submittedName>
</protein>
<keyword evidence="2" id="KW-1185">Reference proteome</keyword>
<dbReference type="EMBL" id="BPQB01000106">
    <property type="protein sequence ID" value="GJE99326.1"/>
    <property type="molecule type" value="Genomic_DNA"/>
</dbReference>
<organism evidence="1 2">
    <name type="scientific">Phanerochaete sordida</name>
    <dbReference type="NCBI Taxonomy" id="48140"/>
    <lineage>
        <taxon>Eukaryota</taxon>
        <taxon>Fungi</taxon>
        <taxon>Dikarya</taxon>
        <taxon>Basidiomycota</taxon>
        <taxon>Agaricomycotina</taxon>
        <taxon>Agaricomycetes</taxon>
        <taxon>Polyporales</taxon>
        <taxon>Phanerochaetaceae</taxon>
        <taxon>Phanerochaete</taxon>
    </lineage>
</organism>
<dbReference type="Proteomes" id="UP000703269">
    <property type="component" value="Unassembled WGS sequence"/>
</dbReference>
<dbReference type="AlphaFoldDB" id="A0A9P3LL95"/>
<proteinExistence type="predicted"/>
<sequence length="325" mass="34781">MECCPTELWLKIAGLACTDGGRTGCALSLVSREMRALVGPVRFTSISLTTEEQLHAFSALLSSPGTDSSPTIRHLLVYLETQAEHGSDLDTSSIDSALCHVLSVAAPTVVTLAVHGIRFDLIPPRLPFPSLHDLSIDSTDYSTSLTSPHFTTTRRLHIVRRTFPPHPDFWPDLTRFTPLLTHLRLSCVARDGSVPRFLRILLDVPVLAPSGPMGATDAYAPGSEHARRAAETAARLPALRRVAVQPLLMRVRGMCGTPRIAHGRMLVALDAVARACAEGRGTGTLCVLPGSPSYRVDEARADWVNAVGGGDGAWRAVGAKCGAAE</sequence>
<gene>
    <name evidence="1" type="ORF">PsYK624_155800</name>
</gene>
<comment type="caution">
    <text evidence="1">The sequence shown here is derived from an EMBL/GenBank/DDBJ whole genome shotgun (WGS) entry which is preliminary data.</text>
</comment>
<evidence type="ECO:0000313" key="2">
    <source>
        <dbReference type="Proteomes" id="UP000703269"/>
    </source>
</evidence>
<evidence type="ECO:0000313" key="1">
    <source>
        <dbReference type="EMBL" id="GJE99326.1"/>
    </source>
</evidence>
<name>A0A9P3LL95_9APHY</name>